<dbReference type="EMBL" id="CAJOBC010009819">
    <property type="protein sequence ID" value="CAF3997259.1"/>
    <property type="molecule type" value="Genomic_DNA"/>
</dbReference>
<keyword evidence="10" id="KW-0472">Membrane</keyword>
<evidence type="ECO:0000256" key="6">
    <source>
        <dbReference type="ARBA" id="ARBA00022729"/>
    </source>
</evidence>
<keyword evidence="3" id="KW-1003">Cell membrane</keyword>
<keyword evidence="12" id="KW-0407">Ion channel</keyword>
<dbReference type="SMART" id="SM00369">
    <property type="entry name" value="LRR_TYP"/>
    <property type="match status" value="6"/>
</dbReference>
<proteinExistence type="predicted"/>
<dbReference type="InterPro" id="IPR032675">
    <property type="entry name" value="LRR_dom_sf"/>
</dbReference>
<keyword evidence="11" id="KW-1015">Disulfide bond</keyword>
<dbReference type="Pfam" id="PF00560">
    <property type="entry name" value="LRR_1"/>
    <property type="match status" value="1"/>
</dbReference>
<keyword evidence="7" id="KW-0677">Repeat</keyword>
<dbReference type="PANTHER" id="PTHR46473">
    <property type="entry name" value="GH08155P"/>
    <property type="match status" value="1"/>
</dbReference>
<sequence length="316" mass="36937">MSNSTQIDTLLEQNKPYSDPTFLHNHPPMYIHYKSQHSVTNRSYHFQQQLRHLTPSSLLAHLQSLTKWFNLTFLDLHGLSIEWIDSETFQNFTQLKTLILSANHLSYLSEKIFYPIRTQILHLNIQRNHFHTLNSANFLHYLKRLKILDFSMNYLKEISITNFVGIRRLESLILRKNQIQHLPYAVFSRMTKLSSIDLSDNQIFIIDEGAFKGLKNLKVLILMNNPLGKMSIKQSLFYPLINLEFLDLENCQLYNLPSYLFSKNLNLRSIKLRRNNFQIELIEVKSKSGLTVSSSTAITVNFDKHNLGNSSHSKIL</sequence>
<evidence type="ECO:0000256" key="3">
    <source>
        <dbReference type="ARBA" id="ARBA00022475"/>
    </source>
</evidence>
<evidence type="ECO:0000256" key="1">
    <source>
        <dbReference type="ARBA" id="ARBA00004162"/>
    </source>
</evidence>
<dbReference type="OrthoDB" id="2013775at2759"/>
<keyword evidence="4" id="KW-0433">Leucine-rich repeat</keyword>
<comment type="subcellular location">
    <subcellularLocation>
        <location evidence="1">Cell membrane</location>
        <topology evidence="1">Single-pass membrane protein</topology>
    </subcellularLocation>
</comment>
<organism evidence="13 15">
    <name type="scientific">Didymodactylos carnosus</name>
    <dbReference type="NCBI Taxonomy" id="1234261"/>
    <lineage>
        <taxon>Eukaryota</taxon>
        <taxon>Metazoa</taxon>
        <taxon>Spiralia</taxon>
        <taxon>Gnathifera</taxon>
        <taxon>Rotifera</taxon>
        <taxon>Eurotatoria</taxon>
        <taxon>Bdelloidea</taxon>
        <taxon>Philodinida</taxon>
        <taxon>Philodinidae</taxon>
        <taxon>Didymodactylos</taxon>
    </lineage>
</organism>
<evidence type="ECO:0000256" key="10">
    <source>
        <dbReference type="ARBA" id="ARBA00023136"/>
    </source>
</evidence>
<dbReference type="InterPro" id="IPR003591">
    <property type="entry name" value="Leu-rich_rpt_typical-subtyp"/>
</dbReference>
<dbReference type="EMBL" id="CAJNOQ010009815">
    <property type="protein sequence ID" value="CAF1234781.1"/>
    <property type="molecule type" value="Genomic_DNA"/>
</dbReference>
<evidence type="ECO:0000313" key="14">
    <source>
        <dbReference type="EMBL" id="CAF3997259.1"/>
    </source>
</evidence>
<dbReference type="GO" id="GO:0034220">
    <property type="term" value="P:monoatomic ion transmembrane transport"/>
    <property type="evidence" value="ECO:0007669"/>
    <property type="project" value="UniProtKB-KW"/>
</dbReference>
<name>A0A814YYT3_9BILA</name>
<dbReference type="AlphaFoldDB" id="A0A814YYT3"/>
<evidence type="ECO:0000313" key="15">
    <source>
        <dbReference type="Proteomes" id="UP000663829"/>
    </source>
</evidence>
<evidence type="ECO:0000256" key="4">
    <source>
        <dbReference type="ARBA" id="ARBA00022614"/>
    </source>
</evidence>
<dbReference type="InterPro" id="IPR051432">
    <property type="entry name" value="KCNMA1_auxiliary"/>
</dbReference>
<evidence type="ECO:0000313" key="13">
    <source>
        <dbReference type="EMBL" id="CAF1234781.1"/>
    </source>
</evidence>
<dbReference type="Gene3D" id="3.80.10.10">
    <property type="entry name" value="Ribonuclease Inhibitor"/>
    <property type="match status" value="2"/>
</dbReference>
<accession>A0A814YYT3</accession>
<evidence type="ECO:0000256" key="9">
    <source>
        <dbReference type="ARBA" id="ARBA00023065"/>
    </source>
</evidence>
<keyword evidence="2" id="KW-0813">Transport</keyword>
<reference evidence="13" key="1">
    <citation type="submission" date="2021-02" db="EMBL/GenBank/DDBJ databases">
        <authorList>
            <person name="Nowell W R."/>
        </authorList>
    </citation>
    <scope>NUCLEOTIDE SEQUENCE</scope>
</reference>
<gene>
    <name evidence="13" type="ORF">GPM918_LOCUS25357</name>
    <name evidence="14" type="ORF">SRO942_LOCUS25362</name>
</gene>
<dbReference type="PANTHER" id="PTHR46473:SF10">
    <property type="entry name" value="LD45603P-RELATED"/>
    <property type="match status" value="1"/>
</dbReference>
<dbReference type="Proteomes" id="UP000681722">
    <property type="component" value="Unassembled WGS sequence"/>
</dbReference>
<evidence type="ECO:0000256" key="8">
    <source>
        <dbReference type="ARBA" id="ARBA00022989"/>
    </source>
</evidence>
<comment type="caution">
    <text evidence="13">The sequence shown here is derived from an EMBL/GenBank/DDBJ whole genome shotgun (WGS) entry which is preliminary data.</text>
</comment>
<protein>
    <submittedName>
        <fullName evidence="13">Uncharacterized protein</fullName>
    </submittedName>
</protein>
<keyword evidence="6" id="KW-0732">Signal</keyword>
<dbReference type="Proteomes" id="UP000663829">
    <property type="component" value="Unassembled WGS sequence"/>
</dbReference>
<dbReference type="Pfam" id="PF13306">
    <property type="entry name" value="LRR_5"/>
    <property type="match status" value="1"/>
</dbReference>
<keyword evidence="8" id="KW-1133">Transmembrane helix</keyword>
<dbReference type="GO" id="GO:0005886">
    <property type="term" value="C:plasma membrane"/>
    <property type="evidence" value="ECO:0007669"/>
    <property type="project" value="UniProtKB-SubCell"/>
</dbReference>
<dbReference type="InterPro" id="IPR001611">
    <property type="entry name" value="Leu-rich_rpt"/>
</dbReference>
<dbReference type="Pfam" id="PF13855">
    <property type="entry name" value="LRR_8"/>
    <property type="match status" value="1"/>
</dbReference>
<evidence type="ECO:0000256" key="11">
    <source>
        <dbReference type="ARBA" id="ARBA00023157"/>
    </source>
</evidence>
<dbReference type="SUPFAM" id="SSF52058">
    <property type="entry name" value="L domain-like"/>
    <property type="match status" value="1"/>
</dbReference>
<evidence type="ECO:0000256" key="2">
    <source>
        <dbReference type="ARBA" id="ARBA00022448"/>
    </source>
</evidence>
<evidence type="ECO:0000256" key="5">
    <source>
        <dbReference type="ARBA" id="ARBA00022692"/>
    </source>
</evidence>
<keyword evidence="5" id="KW-0812">Transmembrane</keyword>
<evidence type="ECO:0000256" key="7">
    <source>
        <dbReference type="ARBA" id="ARBA00022737"/>
    </source>
</evidence>
<keyword evidence="15" id="KW-1185">Reference proteome</keyword>
<dbReference type="PROSITE" id="PS51450">
    <property type="entry name" value="LRR"/>
    <property type="match status" value="1"/>
</dbReference>
<evidence type="ECO:0000256" key="12">
    <source>
        <dbReference type="ARBA" id="ARBA00023303"/>
    </source>
</evidence>
<keyword evidence="9" id="KW-0406">Ion transport</keyword>
<dbReference type="InterPro" id="IPR026906">
    <property type="entry name" value="LRR_5"/>
</dbReference>